<dbReference type="InterPro" id="IPR004616">
    <property type="entry name" value="Leu/Phe-tRNA_Trfase"/>
</dbReference>
<dbReference type="Gene3D" id="3.30.70.3550">
    <property type="entry name" value="Leucyl/phenylalanyl-tRNA-protein transferase, N-terminal domain"/>
    <property type="match status" value="1"/>
</dbReference>
<gene>
    <name evidence="4" type="primary">aat</name>
    <name evidence="5" type="ORF">H9K75_02190</name>
</gene>
<dbReference type="KEGG" id="daer:H9K75_02190"/>
<proteinExistence type="inferred from homology"/>
<keyword evidence="2 4" id="KW-0808">Transferase</keyword>
<dbReference type="Pfam" id="PF03588">
    <property type="entry name" value="Leu_Phe_trans"/>
    <property type="match status" value="1"/>
</dbReference>
<protein>
    <recommendedName>
        <fullName evidence="4">Leucyl/phenylalanyl-tRNA--protein transferase</fullName>
        <ecNumber evidence="4">2.3.2.6</ecNumber>
    </recommendedName>
    <alternativeName>
        <fullName evidence="4">L/F-transferase</fullName>
    </alternativeName>
    <alternativeName>
        <fullName evidence="4">Leucyltransferase</fullName>
    </alternativeName>
    <alternativeName>
        <fullName evidence="4">Phenyalanyltransferase</fullName>
    </alternativeName>
</protein>
<dbReference type="GO" id="GO:0030163">
    <property type="term" value="P:protein catabolic process"/>
    <property type="evidence" value="ECO:0007669"/>
    <property type="project" value="UniProtKB-UniRule"/>
</dbReference>
<keyword evidence="3 4" id="KW-0012">Acyltransferase</keyword>
<dbReference type="RefSeq" id="WP_187724596.1">
    <property type="nucleotide sequence ID" value="NZ_CP060783.1"/>
</dbReference>
<dbReference type="InterPro" id="IPR042221">
    <property type="entry name" value="Leu/Phe-tRNA_Trfase_N"/>
</dbReference>
<dbReference type="SUPFAM" id="SSF55729">
    <property type="entry name" value="Acyl-CoA N-acyltransferases (Nat)"/>
    <property type="match status" value="1"/>
</dbReference>
<reference evidence="5 6" key="1">
    <citation type="submission" date="2020-08" db="EMBL/GenBank/DDBJ databases">
        <title>Genome sequence of Diaphorobacter aerolatus KACC 16536T.</title>
        <authorList>
            <person name="Hyun D.-W."/>
            <person name="Bae J.-W."/>
        </authorList>
    </citation>
    <scope>NUCLEOTIDE SEQUENCE [LARGE SCALE GENOMIC DNA]</scope>
    <source>
        <strain evidence="5 6">KACC 16536</strain>
    </source>
</reference>
<evidence type="ECO:0000256" key="4">
    <source>
        <dbReference type="HAMAP-Rule" id="MF_00688"/>
    </source>
</evidence>
<evidence type="ECO:0000256" key="2">
    <source>
        <dbReference type="ARBA" id="ARBA00022679"/>
    </source>
</evidence>
<dbReference type="PANTHER" id="PTHR30098">
    <property type="entry name" value="LEUCYL/PHENYLALANYL-TRNA--PROTEIN TRANSFERASE"/>
    <property type="match status" value="1"/>
</dbReference>
<evidence type="ECO:0000313" key="6">
    <source>
        <dbReference type="Proteomes" id="UP000516028"/>
    </source>
</evidence>
<dbReference type="EMBL" id="CP060783">
    <property type="protein sequence ID" value="QNP49004.1"/>
    <property type="molecule type" value="Genomic_DNA"/>
</dbReference>
<keyword evidence="1 4" id="KW-0963">Cytoplasm</keyword>
<comment type="subcellular location">
    <subcellularLocation>
        <location evidence="4">Cytoplasm</location>
    </subcellularLocation>
</comment>
<dbReference type="PANTHER" id="PTHR30098:SF2">
    <property type="entry name" value="LEUCYL_PHENYLALANYL-TRNA--PROTEIN TRANSFERASE"/>
    <property type="match status" value="1"/>
</dbReference>
<evidence type="ECO:0000256" key="3">
    <source>
        <dbReference type="ARBA" id="ARBA00023315"/>
    </source>
</evidence>
<evidence type="ECO:0000256" key="1">
    <source>
        <dbReference type="ARBA" id="ARBA00022490"/>
    </source>
</evidence>
<dbReference type="GO" id="GO:0005737">
    <property type="term" value="C:cytoplasm"/>
    <property type="evidence" value="ECO:0007669"/>
    <property type="project" value="UniProtKB-SubCell"/>
</dbReference>
<sequence>MTHSLTWLDPDEPFPPVSKSWDQQSPAPGLLAAGASLEVWRLKAAYANGIFPWFSQGQPILWWSPDPRMVLFPQEFRLHRSLAKLIKRFRTLPSCEVRVDSDFSAVIHACSTSPRSGQNGTWIVPAMIEAYEKLHEAGVAHSVETWVDGELVGGLYCIAIGRAVFGESMFARRTDASKVALAALVGLCRTQGVDMIDCQQNTAHLASLGAREITRAQFLDNVLKARSHDELDWSFKPVYWDSLLSSPFSA</sequence>
<organism evidence="5 6">
    <name type="scientific">Diaphorobacter aerolatus</name>
    <dbReference type="NCBI Taxonomy" id="1288495"/>
    <lineage>
        <taxon>Bacteria</taxon>
        <taxon>Pseudomonadati</taxon>
        <taxon>Pseudomonadota</taxon>
        <taxon>Betaproteobacteria</taxon>
        <taxon>Burkholderiales</taxon>
        <taxon>Comamonadaceae</taxon>
        <taxon>Diaphorobacter</taxon>
    </lineage>
</organism>
<dbReference type="InterPro" id="IPR042203">
    <property type="entry name" value="Leu/Phe-tRNA_Trfase_C"/>
</dbReference>
<dbReference type="AlphaFoldDB" id="A0A7H0GL38"/>
<comment type="function">
    <text evidence="4">Functions in the N-end rule pathway of protein degradation where it conjugates Leu, Phe and, less efficiently, Met from aminoacyl-tRNAs to the N-termini of proteins containing an N-terminal arginine or lysine.</text>
</comment>
<dbReference type="NCBIfam" id="TIGR00667">
    <property type="entry name" value="aat"/>
    <property type="match status" value="1"/>
</dbReference>
<dbReference type="Gene3D" id="3.40.630.70">
    <property type="entry name" value="Leucyl/phenylalanyl-tRNA-protein transferase, C-terminal domain"/>
    <property type="match status" value="1"/>
</dbReference>
<dbReference type="GO" id="GO:0008914">
    <property type="term" value="F:leucyl-tRNA--protein transferase activity"/>
    <property type="evidence" value="ECO:0007669"/>
    <property type="project" value="UniProtKB-UniRule"/>
</dbReference>
<comment type="catalytic activity">
    <reaction evidence="4">
        <text>N-terminal L-lysyl-[protein] + L-leucyl-tRNA(Leu) = N-terminal L-leucyl-L-lysyl-[protein] + tRNA(Leu) + H(+)</text>
        <dbReference type="Rhea" id="RHEA:12340"/>
        <dbReference type="Rhea" id="RHEA-COMP:9613"/>
        <dbReference type="Rhea" id="RHEA-COMP:9622"/>
        <dbReference type="Rhea" id="RHEA-COMP:12670"/>
        <dbReference type="Rhea" id="RHEA-COMP:12671"/>
        <dbReference type="ChEBI" id="CHEBI:15378"/>
        <dbReference type="ChEBI" id="CHEBI:65249"/>
        <dbReference type="ChEBI" id="CHEBI:78442"/>
        <dbReference type="ChEBI" id="CHEBI:78494"/>
        <dbReference type="ChEBI" id="CHEBI:133043"/>
        <dbReference type="EC" id="2.3.2.6"/>
    </reaction>
</comment>
<keyword evidence="6" id="KW-1185">Reference proteome</keyword>
<evidence type="ECO:0000313" key="5">
    <source>
        <dbReference type="EMBL" id="QNP49004.1"/>
    </source>
</evidence>
<comment type="similarity">
    <text evidence="4">Belongs to the L/F-transferase family.</text>
</comment>
<dbReference type="HAMAP" id="MF_00688">
    <property type="entry name" value="Leu_Phe_trans"/>
    <property type="match status" value="1"/>
</dbReference>
<dbReference type="InterPro" id="IPR016181">
    <property type="entry name" value="Acyl_CoA_acyltransferase"/>
</dbReference>
<accession>A0A7H0GL38</accession>
<comment type="catalytic activity">
    <reaction evidence="4">
        <text>L-phenylalanyl-tRNA(Phe) + an N-terminal L-alpha-aminoacyl-[protein] = an N-terminal L-phenylalanyl-L-alpha-aminoacyl-[protein] + tRNA(Phe)</text>
        <dbReference type="Rhea" id="RHEA:43632"/>
        <dbReference type="Rhea" id="RHEA-COMP:9668"/>
        <dbReference type="Rhea" id="RHEA-COMP:9699"/>
        <dbReference type="Rhea" id="RHEA-COMP:10636"/>
        <dbReference type="Rhea" id="RHEA-COMP:10637"/>
        <dbReference type="ChEBI" id="CHEBI:78442"/>
        <dbReference type="ChEBI" id="CHEBI:78531"/>
        <dbReference type="ChEBI" id="CHEBI:78597"/>
        <dbReference type="ChEBI" id="CHEBI:83561"/>
        <dbReference type="EC" id="2.3.2.6"/>
    </reaction>
</comment>
<name>A0A7H0GL38_9BURK</name>
<comment type="catalytic activity">
    <reaction evidence="4">
        <text>N-terminal L-arginyl-[protein] + L-leucyl-tRNA(Leu) = N-terminal L-leucyl-L-arginyl-[protein] + tRNA(Leu) + H(+)</text>
        <dbReference type="Rhea" id="RHEA:50416"/>
        <dbReference type="Rhea" id="RHEA-COMP:9613"/>
        <dbReference type="Rhea" id="RHEA-COMP:9622"/>
        <dbReference type="Rhea" id="RHEA-COMP:12672"/>
        <dbReference type="Rhea" id="RHEA-COMP:12673"/>
        <dbReference type="ChEBI" id="CHEBI:15378"/>
        <dbReference type="ChEBI" id="CHEBI:64719"/>
        <dbReference type="ChEBI" id="CHEBI:78442"/>
        <dbReference type="ChEBI" id="CHEBI:78494"/>
        <dbReference type="ChEBI" id="CHEBI:133044"/>
        <dbReference type="EC" id="2.3.2.6"/>
    </reaction>
</comment>
<dbReference type="Proteomes" id="UP000516028">
    <property type="component" value="Chromosome"/>
</dbReference>
<dbReference type="EC" id="2.3.2.6" evidence="4"/>